<organism evidence="11 12">
    <name type="scientific">Rhizopus stolonifer</name>
    <name type="common">Rhizopus nigricans</name>
    <dbReference type="NCBI Taxonomy" id="4846"/>
    <lineage>
        <taxon>Eukaryota</taxon>
        <taxon>Fungi</taxon>
        <taxon>Fungi incertae sedis</taxon>
        <taxon>Mucoromycota</taxon>
        <taxon>Mucoromycotina</taxon>
        <taxon>Mucoromycetes</taxon>
        <taxon>Mucorales</taxon>
        <taxon>Mucorineae</taxon>
        <taxon>Rhizopodaceae</taxon>
        <taxon>Rhizopus</taxon>
    </lineage>
</organism>
<evidence type="ECO:0000256" key="5">
    <source>
        <dbReference type="ARBA" id="ARBA00022525"/>
    </source>
</evidence>
<dbReference type="GO" id="GO:0005576">
    <property type="term" value="C:extracellular region"/>
    <property type="evidence" value="ECO:0007669"/>
    <property type="project" value="UniProtKB-SubCell"/>
</dbReference>
<evidence type="ECO:0000256" key="4">
    <source>
        <dbReference type="ARBA" id="ARBA00012744"/>
    </source>
</evidence>
<dbReference type="InterPro" id="IPR002772">
    <property type="entry name" value="Glyco_hydro_3_C"/>
</dbReference>
<reference evidence="11 12" key="1">
    <citation type="journal article" date="2018" name="G3 (Bethesda)">
        <title>Phylogenetic and Phylogenomic Definition of Rhizopus Species.</title>
        <authorList>
            <person name="Gryganskyi A.P."/>
            <person name="Golan J."/>
            <person name="Dolatabadi S."/>
            <person name="Mondo S."/>
            <person name="Robb S."/>
            <person name="Idnurm A."/>
            <person name="Muszewska A."/>
            <person name="Steczkiewicz K."/>
            <person name="Masonjones S."/>
            <person name="Liao H.L."/>
            <person name="Gajdeczka M.T."/>
            <person name="Anike F."/>
            <person name="Vuek A."/>
            <person name="Anishchenko I.M."/>
            <person name="Voigt K."/>
            <person name="de Hoog G.S."/>
            <person name="Smith M.E."/>
            <person name="Heitman J."/>
            <person name="Vilgalys R."/>
            <person name="Stajich J.E."/>
        </authorList>
    </citation>
    <scope>NUCLEOTIDE SEQUENCE [LARGE SCALE GENOMIC DNA]</scope>
    <source>
        <strain evidence="11 12">LSU 92-RS-03</strain>
    </source>
</reference>
<dbReference type="PANTHER" id="PTHR42715">
    <property type="entry name" value="BETA-GLUCOSIDASE"/>
    <property type="match status" value="1"/>
</dbReference>
<dbReference type="GO" id="GO:0008422">
    <property type="term" value="F:beta-glucosidase activity"/>
    <property type="evidence" value="ECO:0007669"/>
    <property type="project" value="UniProtKB-EC"/>
</dbReference>
<accession>A0A367IIY8</accession>
<comment type="caution">
    <text evidence="11">The sequence shown here is derived from an EMBL/GenBank/DDBJ whole genome shotgun (WGS) entry which is preliminary data.</text>
</comment>
<keyword evidence="6" id="KW-0732">Signal</keyword>
<feature type="non-terminal residue" evidence="11">
    <location>
        <position position="1"/>
    </location>
</feature>
<keyword evidence="8" id="KW-0326">Glycosidase</keyword>
<dbReference type="InterPro" id="IPR050288">
    <property type="entry name" value="Cellulose_deg_GH3"/>
</dbReference>
<keyword evidence="12" id="KW-1185">Reference proteome</keyword>
<dbReference type="GO" id="GO:0009251">
    <property type="term" value="P:glucan catabolic process"/>
    <property type="evidence" value="ECO:0007669"/>
    <property type="project" value="TreeGrafter"/>
</dbReference>
<dbReference type="SMART" id="SM01217">
    <property type="entry name" value="Fn3_like"/>
    <property type="match status" value="1"/>
</dbReference>
<dbReference type="PANTHER" id="PTHR42715:SF12">
    <property type="entry name" value="BETA-GLUCOSIDASE G-RELATED"/>
    <property type="match status" value="1"/>
</dbReference>
<gene>
    <name evidence="11" type="ORF">CU098_005007</name>
</gene>
<comment type="catalytic activity">
    <reaction evidence="1">
        <text>Hydrolysis of terminal, non-reducing beta-D-glucosyl residues with release of beta-D-glucose.</text>
        <dbReference type="EC" id="3.2.1.21"/>
    </reaction>
</comment>
<dbReference type="Pfam" id="PF01915">
    <property type="entry name" value="Glyco_hydro_3_C"/>
    <property type="match status" value="1"/>
</dbReference>
<evidence type="ECO:0000256" key="9">
    <source>
        <dbReference type="ARBA" id="ARBA00024983"/>
    </source>
</evidence>
<evidence type="ECO:0000313" key="11">
    <source>
        <dbReference type="EMBL" id="RCH77643.1"/>
    </source>
</evidence>
<dbReference type="InterPro" id="IPR013783">
    <property type="entry name" value="Ig-like_fold"/>
</dbReference>
<keyword evidence="7" id="KW-0378">Hydrolase</keyword>
<dbReference type="OrthoDB" id="416222at2759"/>
<dbReference type="SUPFAM" id="SSF52279">
    <property type="entry name" value="Beta-D-glucan exohydrolase, C-terminal domain"/>
    <property type="match status" value="1"/>
</dbReference>
<protein>
    <recommendedName>
        <fullName evidence="4">beta-glucosidase</fullName>
        <ecNumber evidence="4">3.2.1.21</ecNumber>
    </recommendedName>
</protein>
<dbReference type="STRING" id="4846.A0A367IIY8"/>
<evidence type="ECO:0000313" key="12">
    <source>
        <dbReference type="Proteomes" id="UP000253551"/>
    </source>
</evidence>
<dbReference type="EMBL" id="PJQM01007858">
    <property type="protein sequence ID" value="RCH77643.1"/>
    <property type="molecule type" value="Genomic_DNA"/>
</dbReference>
<comment type="function">
    <text evidence="9">Beta-glucosidases are one of a number of cellulolytic enzymes involved in the degradation of cellulosic biomass. Catalyzes the last step releasing glucose from the inhibitory cellobiose.</text>
</comment>
<sequence>KLCQIHAVAGSNENTIVVVHAVGPVIMPWVNHTNVKAILWPGLPGQESGNAISDILFGDVNPSAKLPYTIAKDANDYPAKISREMDFAYAEGMYFGYRWFDKHRIVPQYEFGYGLSYTTFGYSHLTMDPIVGGTEDPENLKVTIRVKIKNTGKFDGAEVAQLYLSYPEIAQEPPRILRGFEKVFLAIGQETYVSFDLRKTELSYYSVKKHAWVVPQGDFMAHIGASSRNIKGTVQFTL</sequence>
<comment type="similarity">
    <text evidence="3">Belongs to the glycosyl hydrolase 3 family.</text>
</comment>
<proteinExistence type="inferred from homology"/>
<keyword evidence="5" id="KW-0964">Secreted</keyword>
<dbReference type="Pfam" id="PF14310">
    <property type="entry name" value="Fn3-like"/>
    <property type="match status" value="1"/>
</dbReference>
<name>A0A367IIY8_RHIST</name>
<comment type="subcellular location">
    <subcellularLocation>
        <location evidence="2">Secreted</location>
    </subcellularLocation>
</comment>
<evidence type="ECO:0000259" key="10">
    <source>
        <dbReference type="SMART" id="SM01217"/>
    </source>
</evidence>
<dbReference type="Gene3D" id="3.40.50.1700">
    <property type="entry name" value="Glycoside hydrolase family 3 C-terminal domain"/>
    <property type="match status" value="1"/>
</dbReference>
<evidence type="ECO:0000256" key="8">
    <source>
        <dbReference type="ARBA" id="ARBA00023295"/>
    </source>
</evidence>
<feature type="domain" description="Fibronectin type III-like" evidence="10">
    <location>
        <begin position="158"/>
        <end position="227"/>
    </location>
</feature>
<evidence type="ECO:0000256" key="3">
    <source>
        <dbReference type="ARBA" id="ARBA00005336"/>
    </source>
</evidence>
<dbReference type="InterPro" id="IPR026891">
    <property type="entry name" value="Fn3-like"/>
</dbReference>
<dbReference type="Proteomes" id="UP000253551">
    <property type="component" value="Unassembled WGS sequence"/>
</dbReference>
<evidence type="ECO:0000256" key="1">
    <source>
        <dbReference type="ARBA" id="ARBA00000448"/>
    </source>
</evidence>
<evidence type="ECO:0000256" key="7">
    <source>
        <dbReference type="ARBA" id="ARBA00022801"/>
    </source>
</evidence>
<dbReference type="AlphaFoldDB" id="A0A367IIY8"/>
<evidence type="ECO:0000256" key="6">
    <source>
        <dbReference type="ARBA" id="ARBA00022729"/>
    </source>
</evidence>
<dbReference type="InterPro" id="IPR036881">
    <property type="entry name" value="Glyco_hydro_3_C_sf"/>
</dbReference>
<dbReference type="EC" id="3.2.1.21" evidence="4"/>
<evidence type="ECO:0000256" key="2">
    <source>
        <dbReference type="ARBA" id="ARBA00004613"/>
    </source>
</evidence>
<dbReference type="Gene3D" id="2.60.40.10">
    <property type="entry name" value="Immunoglobulins"/>
    <property type="match status" value="1"/>
</dbReference>